<evidence type="ECO:0000256" key="2">
    <source>
        <dbReference type="SAM" id="Phobius"/>
    </source>
</evidence>
<dbReference type="SUPFAM" id="SSF88713">
    <property type="entry name" value="Glycoside hydrolase/deacetylase"/>
    <property type="match status" value="1"/>
</dbReference>
<feature type="transmembrane region" description="Helical" evidence="2">
    <location>
        <begin position="156"/>
        <end position="178"/>
    </location>
</feature>
<dbReference type="STRING" id="1798374.A2Z33_07275"/>
<feature type="transmembrane region" description="Helical" evidence="2">
    <location>
        <begin position="44"/>
        <end position="64"/>
    </location>
</feature>
<reference evidence="4 5" key="1">
    <citation type="journal article" date="2016" name="Nat. Commun.">
        <title>Thousands of microbial genomes shed light on interconnected biogeochemical processes in an aquifer system.</title>
        <authorList>
            <person name="Anantharaman K."/>
            <person name="Brown C.T."/>
            <person name="Hug L.A."/>
            <person name="Sharon I."/>
            <person name="Castelle C.J."/>
            <person name="Probst A.J."/>
            <person name="Thomas B.C."/>
            <person name="Singh A."/>
            <person name="Wilkins M.J."/>
            <person name="Karaoz U."/>
            <person name="Brodie E.L."/>
            <person name="Williams K.H."/>
            <person name="Hubbard S.S."/>
            <person name="Banfield J.F."/>
        </authorList>
    </citation>
    <scope>NUCLEOTIDE SEQUENCE [LARGE SCALE GENOMIC DNA]</scope>
</reference>
<comment type="caution">
    <text evidence="4">The sequence shown here is derived from an EMBL/GenBank/DDBJ whole genome shotgun (WGS) entry which is preliminary data.</text>
</comment>
<dbReference type="Pfam" id="PF01757">
    <property type="entry name" value="Acyl_transf_3"/>
    <property type="match status" value="1"/>
</dbReference>
<feature type="transmembrane region" description="Helical" evidence="2">
    <location>
        <begin position="339"/>
        <end position="361"/>
    </location>
</feature>
<feature type="transmembrane region" description="Helical" evidence="2">
    <location>
        <begin position="238"/>
        <end position="260"/>
    </location>
</feature>
<feature type="transmembrane region" description="Helical" evidence="2">
    <location>
        <begin position="19"/>
        <end position="38"/>
    </location>
</feature>
<evidence type="ECO:0000259" key="3">
    <source>
        <dbReference type="Pfam" id="PF01757"/>
    </source>
</evidence>
<proteinExistence type="predicted"/>
<organism evidence="4 5">
    <name type="scientific">Candidatus Gottesmanbacteria bacterium RBG_16_52_11</name>
    <dbReference type="NCBI Taxonomy" id="1798374"/>
    <lineage>
        <taxon>Bacteria</taxon>
        <taxon>Candidatus Gottesmaniibacteriota</taxon>
    </lineage>
</organism>
<dbReference type="EMBL" id="MFJD01000001">
    <property type="protein sequence ID" value="OGG05053.1"/>
    <property type="molecule type" value="Genomic_DNA"/>
</dbReference>
<evidence type="ECO:0000313" key="5">
    <source>
        <dbReference type="Proteomes" id="UP000178448"/>
    </source>
</evidence>
<feature type="transmembrane region" description="Helical" evidence="2">
    <location>
        <begin position="117"/>
        <end position="144"/>
    </location>
</feature>
<keyword evidence="2" id="KW-1133">Transmembrane helix</keyword>
<feature type="transmembrane region" description="Helical" evidence="2">
    <location>
        <begin position="382"/>
        <end position="403"/>
    </location>
</feature>
<evidence type="ECO:0000256" key="1">
    <source>
        <dbReference type="SAM" id="MobiDB-lite"/>
    </source>
</evidence>
<sequence>MNNTLPDEIRYSRNPALDFTRGIAVLLMVFSHTVFFLHDGSSPILNLAALAGNISVFSIFFFVSGSATYIRHLVHNRRQYGKRQYLLRILSLLTGYYAIAVISAMKSYPPESVPAMFSLIGRILIFITVPSFSEFLLPFIAVYITLPFLTPLYRKIAHSIPVALVSSAAAFVAGYLLFGLKTGSPVREYLALFAGSDGLLRFPVLQYFPVFAAGLVWGRHITDIGSGVKRVRILTGGAVLFLSLTVAALITSTFFPAAIIAPLNRWPPSLGFLTVGLGVIFTIMAVRETVPETRRISIILKAVSYLGIDSFDIYVVHMLILLAYAWMNGSVTSALLPVITGYIIVLCGSALISALNFAGSGPVRSFRVSIGHHGRYRIKRRYIAALLLAGLASGTSLLNPAGVPTVGGFISPKALIGPESPPLPDSASDSVPWFDTEFGYSRQIVITNTEPVLPLAKGEVVSVTLDHGAWVTDGKSDPAGLDLTTVYWNGSEYIPVSSVLVSPDSTEGKISLRLEHAIYPHLSDNRYFLYYGSDTRPADRIAQMSATEKSYRTVLKEERQPDLGLTADRKWLMKGYGPSQLTLKVSDRQAGEGNYSLSLTGTGGVEFPADPSGITTYSIDTAGLPAGFYAFIIAGGSGRKSRTLTFRISYPVYVSWTLDWEGWDVPDSGLDALDGLSWEFGIPYTHYFNPRIYLPGVLPPGRAQRLTEWVLRRYTGLGEEIGLHLHMHYDLVSAAGVGVRYQPHWGYRSADGYDVPSTVYEPAEFARILDYGLSLIAENGLPKPSGFRAGGWYADSGMLEVLSESGFLYDSSGHDRMLWNGQAESPWDLNPQSQPYYPSRTDQNAPADKSRLLLEIPNTAGNTNENTAAEILSVLKTVYDGNPVMKPQAVTLMTHPQWYLKEVPVAREVLKVLRQHSFTRNSGPVIFVTAGDIYNIWK</sequence>
<dbReference type="InterPro" id="IPR002656">
    <property type="entry name" value="Acyl_transf_3_dom"/>
</dbReference>
<dbReference type="Proteomes" id="UP000178448">
    <property type="component" value="Unassembled WGS sequence"/>
</dbReference>
<keyword evidence="2" id="KW-0472">Membrane</keyword>
<feature type="compositionally biased region" description="Polar residues" evidence="1">
    <location>
        <begin position="830"/>
        <end position="844"/>
    </location>
</feature>
<feature type="transmembrane region" description="Helical" evidence="2">
    <location>
        <begin position="298"/>
        <end position="327"/>
    </location>
</feature>
<evidence type="ECO:0000313" key="4">
    <source>
        <dbReference type="EMBL" id="OGG05053.1"/>
    </source>
</evidence>
<name>A0A1F5YY82_9BACT</name>
<feature type="transmembrane region" description="Helical" evidence="2">
    <location>
        <begin position="198"/>
        <end position="217"/>
    </location>
</feature>
<accession>A0A1F5YY82</accession>
<dbReference type="GO" id="GO:0016747">
    <property type="term" value="F:acyltransferase activity, transferring groups other than amino-acyl groups"/>
    <property type="evidence" value="ECO:0007669"/>
    <property type="project" value="InterPro"/>
</dbReference>
<feature type="transmembrane region" description="Helical" evidence="2">
    <location>
        <begin position="266"/>
        <end position="286"/>
    </location>
</feature>
<dbReference type="GO" id="GO:0005975">
    <property type="term" value="P:carbohydrate metabolic process"/>
    <property type="evidence" value="ECO:0007669"/>
    <property type="project" value="InterPro"/>
</dbReference>
<feature type="domain" description="Acyltransferase 3" evidence="3">
    <location>
        <begin position="15"/>
        <end position="353"/>
    </location>
</feature>
<keyword evidence="2" id="KW-0812">Transmembrane</keyword>
<feature type="transmembrane region" description="Helical" evidence="2">
    <location>
        <begin position="85"/>
        <end position="105"/>
    </location>
</feature>
<feature type="region of interest" description="Disordered" evidence="1">
    <location>
        <begin position="824"/>
        <end position="844"/>
    </location>
</feature>
<protein>
    <recommendedName>
        <fullName evidence="3">Acyltransferase 3 domain-containing protein</fullName>
    </recommendedName>
</protein>
<dbReference type="AlphaFoldDB" id="A0A1F5YY82"/>
<gene>
    <name evidence="4" type="ORF">A2Z33_07275</name>
</gene>
<dbReference type="InterPro" id="IPR011330">
    <property type="entry name" value="Glyco_hydro/deAcase_b/a-brl"/>
</dbReference>
<dbReference type="Gene3D" id="3.20.20.370">
    <property type="entry name" value="Glycoside hydrolase/deacetylase"/>
    <property type="match status" value="1"/>
</dbReference>